<reference evidence="7" key="1">
    <citation type="submission" date="2020-11" db="EMBL/GenBank/DDBJ databases">
        <authorList>
            <person name="Tran Van P."/>
        </authorList>
    </citation>
    <scope>NUCLEOTIDE SEQUENCE</scope>
</reference>
<dbReference type="EMBL" id="OC855292">
    <property type="protein sequence ID" value="CAD7621687.1"/>
    <property type="molecule type" value="Genomic_DNA"/>
</dbReference>
<dbReference type="GO" id="GO:0005524">
    <property type="term" value="F:ATP binding"/>
    <property type="evidence" value="ECO:0007669"/>
    <property type="project" value="UniProtKB-KW"/>
</dbReference>
<feature type="domain" description="Protein kinase" evidence="6">
    <location>
        <begin position="1"/>
        <end position="180"/>
    </location>
</feature>
<dbReference type="Proteomes" id="UP000759131">
    <property type="component" value="Unassembled WGS sequence"/>
</dbReference>
<dbReference type="SMART" id="SM00220">
    <property type="entry name" value="S_TKc"/>
    <property type="match status" value="1"/>
</dbReference>
<feature type="non-terminal residue" evidence="7">
    <location>
        <position position="180"/>
    </location>
</feature>
<comment type="similarity">
    <text evidence="5">Belongs to the protein kinase superfamily. Ser/Thr protein kinase family. GCN2 subfamily.</text>
</comment>
<dbReference type="GO" id="GO:0004694">
    <property type="term" value="F:eukaryotic translation initiation factor 2alpha kinase activity"/>
    <property type="evidence" value="ECO:0007669"/>
    <property type="project" value="TreeGrafter"/>
</dbReference>
<dbReference type="GO" id="GO:1990625">
    <property type="term" value="P:negative regulation of cytoplasmic translational initiation in response to stress"/>
    <property type="evidence" value="ECO:0007669"/>
    <property type="project" value="TreeGrafter"/>
</dbReference>
<dbReference type="PROSITE" id="PS00108">
    <property type="entry name" value="PROTEIN_KINASE_ST"/>
    <property type="match status" value="1"/>
</dbReference>
<gene>
    <name evidence="7" type="ORF">OSB1V03_LOCUS2158</name>
</gene>
<dbReference type="OrthoDB" id="6434949at2759"/>
<dbReference type="Pfam" id="PF00069">
    <property type="entry name" value="Pkinase"/>
    <property type="match status" value="1"/>
</dbReference>
<dbReference type="SUPFAM" id="SSF56112">
    <property type="entry name" value="Protein kinase-like (PK-like)"/>
    <property type="match status" value="1"/>
</dbReference>
<dbReference type="GO" id="GO:0005829">
    <property type="term" value="C:cytosol"/>
    <property type="evidence" value="ECO:0007669"/>
    <property type="project" value="TreeGrafter"/>
</dbReference>
<dbReference type="GO" id="GO:0005634">
    <property type="term" value="C:nucleus"/>
    <property type="evidence" value="ECO:0007669"/>
    <property type="project" value="TreeGrafter"/>
</dbReference>
<evidence type="ECO:0000259" key="6">
    <source>
        <dbReference type="PROSITE" id="PS50011"/>
    </source>
</evidence>
<keyword evidence="4" id="KW-0067">ATP-binding</keyword>
<dbReference type="CDD" id="cd00180">
    <property type="entry name" value="PKc"/>
    <property type="match status" value="1"/>
</dbReference>
<evidence type="ECO:0000256" key="4">
    <source>
        <dbReference type="ARBA" id="ARBA00022840"/>
    </source>
</evidence>
<dbReference type="InterPro" id="IPR000719">
    <property type="entry name" value="Prot_kinase_dom"/>
</dbReference>
<dbReference type="InterPro" id="IPR011009">
    <property type="entry name" value="Kinase-like_dom_sf"/>
</dbReference>
<sequence>DLTDEKKRNVINEVDILSKLDSINVVQYYNSWFESDYLYIQMEYCPQTLRKVLDDKWRAFGRQSPKEPMNSYEYYILCEIFWEILRCLQYIHELDSPIIHRDIKPANILISVTHDNIMSLKLCDFGLATEHDTKSKSHSRGVGTQGYMAPEIGYTTKYDTKVDIYSAGIIGLEISDMYLR</sequence>
<evidence type="ECO:0000256" key="1">
    <source>
        <dbReference type="ARBA" id="ARBA00022679"/>
    </source>
</evidence>
<dbReference type="PROSITE" id="PS50011">
    <property type="entry name" value="PROTEIN_KINASE_DOM"/>
    <property type="match status" value="1"/>
</dbReference>
<keyword evidence="8" id="KW-1185">Reference proteome</keyword>
<dbReference type="Gene3D" id="3.30.200.20">
    <property type="entry name" value="Phosphorylase Kinase, domain 1"/>
    <property type="match status" value="1"/>
</dbReference>
<evidence type="ECO:0000256" key="2">
    <source>
        <dbReference type="ARBA" id="ARBA00022741"/>
    </source>
</evidence>
<evidence type="ECO:0000313" key="7">
    <source>
        <dbReference type="EMBL" id="CAD7621687.1"/>
    </source>
</evidence>
<dbReference type="AlphaFoldDB" id="A0A7R9KEZ8"/>
<keyword evidence="1" id="KW-0808">Transferase</keyword>
<dbReference type="PANTHER" id="PTHR11042:SF136">
    <property type="entry name" value="EIF-2-ALPHA KINASE GCN2"/>
    <property type="match status" value="1"/>
</dbReference>
<dbReference type="Gene3D" id="1.10.510.10">
    <property type="entry name" value="Transferase(Phosphotransferase) domain 1"/>
    <property type="match status" value="1"/>
</dbReference>
<name>A0A7R9KEZ8_9ACAR</name>
<dbReference type="InterPro" id="IPR050339">
    <property type="entry name" value="CC_SR_Kinase"/>
</dbReference>
<keyword evidence="2" id="KW-0547">Nucleotide-binding</keyword>
<evidence type="ECO:0000313" key="8">
    <source>
        <dbReference type="Proteomes" id="UP000759131"/>
    </source>
</evidence>
<dbReference type="EMBL" id="CAJPIZ010000717">
    <property type="protein sequence ID" value="CAG2102117.1"/>
    <property type="molecule type" value="Genomic_DNA"/>
</dbReference>
<proteinExistence type="inferred from homology"/>
<dbReference type="InterPro" id="IPR008271">
    <property type="entry name" value="Ser/Thr_kinase_AS"/>
</dbReference>
<keyword evidence="3" id="KW-0418">Kinase</keyword>
<protein>
    <recommendedName>
        <fullName evidence="6">Protein kinase domain-containing protein</fullName>
    </recommendedName>
</protein>
<evidence type="ECO:0000256" key="3">
    <source>
        <dbReference type="ARBA" id="ARBA00022777"/>
    </source>
</evidence>
<organism evidence="7">
    <name type="scientific">Medioppia subpectinata</name>
    <dbReference type="NCBI Taxonomy" id="1979941"/>
    <lineage>
        <taxon>Eukaryota</taxon>
        <taxon>Metazoa</taxon>
        <taxon>Ecdysozoa</taxon>
        <taxon>Arthropoda</taxon>
        <taxon>Chelicerata</taxon>
        <taxon>Arachnida</taxon>
        <taxon>Acari</taxon>
        <taxon>Acariformes</taxon>
        <taxon>Sarcoptiformes</taxon>
        <taxon>Oribatida</taxon>
        <taxon>Brachypylina</taxon>
        <taxon>Oppioidea</taxon>
        <taxon>Oppiidae</taxon>
        <taxon>Medioppia</taxon>
    </lineage>
</organism>
<evidence type="ECO:0000256" key="5">
    <source>
        <dbReference type="ARBA" id="ARBA00037982"/>
    </source>
</evidence>
<feature type="non-terminal residue" evidence="7">
    <location>
        <position position="1"/>
    </location>
</feature>
<accession>A0A7R9KEZ8</accession>
<dbReference type="PANTHER" id="PTHR11042">
    <property type="entry name" value="EUKARYOTIC TRANSLATION INITIATION FACTOR 2-ALPHA KINASE EIF2-ALPHA KINASE -RELATED"/>
    <property type="match status" value="1"/>
</dbReference>